<dbReference type="EMBL" id="JAAKGT010000010">
    <property type="protein sequence ID" value="NGM51652.1"/>
    <property type="molecule type" value="Genomic_DNA"/>
</dbReference>
<proteinExistence type="predicted"/>
<reference evidence="1" key="1">
    <citation type="submission" date="2020-02" db="EMBL/GenBank/DDBJ databases">
        <authorList>
            <person name="Gao J."/>
            <person name="Sun J."/>
        </authorList>
    </citation>
    <scope>NUCLEOTIDE SEQUENCE</scope>
    <source>
        <strain evidence="1">602-2</strain>
    </source>
</reference>
<dbReference type="RefSeq" id="WP_165261337.1">
    <property type="nucleotide sequence ID" value="NZ_JAAKGT010000010.1"/>
</dbReference>
<dbReference type="AlphaFoldDB" id="A0A6G4R1I6"/>
<sequence>MITLLATAVLASTVACQDFDSVSPQLCQGGNLSGDLANGGRLVAVEEADTIRIYFKDGGKLTKLAQATRPSAKGLSIKVAPAGRYPLECRGPSESDCASVLQLNRPGVIIGASEGASTLFYFTHGGDTEVRSVTISR</sequence>
<evidence type="ECO:0000313" key="1">
    <source>
        <dbReference type="EMBL" id="NGM51652.1"/>
    </source>
</evidence>
<name>A0A6G4R1I6_9CAUL</name>
<comment type="caution">
    <text evidence="1">The sequence shown here is derived from an EMBL/GenBank/DDBJ whole genome shotgun (WGS) entry which is preliminary data.</text>
</comment>
<accession>A0A6G4R1I6</accession>
<organism evidence="1">
    <name type="scientific">Caulobacter sp. 602-2</name>
    <dbReference type="NCBI Taxonomy" id="2710887"/>
    <lineage>
        <taxon>Bacteria</taxon>
        <taxon>Pseudomonadati</taxon>
        <taxon>Pseudomonadota</taxon>
        <taxon>Alphaproteobacteria</taxon>
        <taxon>Caulobacterales</taxon>
        <taxon>Caulobacteraceae</taxon>
        <taxon>Caulobacter</taxon>
    </lineage>
</organism>
<gene>
    <name evidence="1" type="ORF">G5B46_18730</name>
</gene>
<protein>
    <submittedName>
        <fullName evidence="1">Uncharacterized protein</fullName>
    </submittedName>
</protein>